<proteinExistence type="predicted"/>
<dbReference type="RefSeq" id="WP_408073902.1">
    <property type="nucleotide sequence ID" value="NZ_JBELQB010000003.1"/>
</dbReference>
<name>A0ABW8Y9P6_9FLAO</name>
<evidence type="ECO:0000256" key="1">
    <source>
        <dbReference type="SAM" id="Phobius"/>
    </source>
</evidence>
<feature type="transmembrane region" description="Helical" evidence="1">
    <location>
        <begin position="460"/>
        <end position="480"/>
    </location>
</feature>
<keyword evidence="1" id="KW-1133">Transmembrane helix</keyword>
<dbReference type="EMBL" id="JBELQB010000003">
    <property type="protein sequence ID" value="MFL9836874.1"/>
    <property type="molecule type" value="Genomic_DNA"/>
</dbReference>
<evidence type="ECO:0000313" key="3">
    <source>
        <dbReference type="Proteomes" id="UP001629059"/>
    </source>
</evidence>
<keyword evidence="1" id="KW-0812">Transmembrane</keyword>
<feature type="transmembrane region" description="Helical" evidence="1">
    <location>
        <begin position="507"/>
        <end position="524"/>
    </location>
</feature>
<feature type="transmembrane region" description="Helical" evidence="1">
    <location>
        <begin position="427"/>
        <end position="448"/>
    </location>
</feature>
<evidence type="ECO:0000313" key="2">
    <source>
        <dbReference type="EMBL" id="MFL9836874.1"/>
    </source>
</evidence>
<feature type="transmembrane region" description="Helical" evidence="1">
    <location>
        <begin position="370"/>
        <end position="387"/>
    </location>
</feature>
<comment type="caution">
    <text evidence="2">The sequence shown here is derived from an EMBL/GenBank/DDBJ whole genome shotgun (WGS) entry which is preliminary data.</text>
</comment>
<organism evidence="2 3">
    <name type="scientific">Flavobacterium rhizophilum</name>
    <dbReference type="NCBI Taxonomy" id="3163296"/>
    <lineage>
        <taxon>Bacteria</taxon>
        <taxon>Pseudomonadati</taxon>
        <taxon>Bacteroidota</taxon>
        <taxon>Flavobacteriia</taxon>
        <taxon>Flavobacteriales</taxon>
        <taxon>Flavobacteriaceae</taxon>
        <taxon>Flavobacterium</taxon>
    </lineage>
</organism>
<feature type="transmembrane region" description="Helical" evidence="1">
    <location>
        <begin position="102"/>
        <end position="122"/>
    </location>
</feature>
<dbReference type="Proteomes" id="UP001629059">
    <property type="component" value="Unassembled WGS sequence"/>
</dbReference>
<gene>
    <name evidence="2" type="ORF">ABS768_05145</name>
</gene>
<sequence>MFKKIQNYLLLHHPLLWNTKFVPVLITTLIINIIFFIWGYSEGAVDFHSTDYDYYDKFSYQCTFYAVIISILVLVLWLVFYFRNNAFKSFYPKKNSSLFKEWIIIAVLCLLNISYTFSYYYAHDLRGRNYFDREEGERRCTILSEASIFIDGSFRHYKNDETKTLVNENYYPELRYYGGENDYYEDSEIHYNIKSPSDYDSVCYFGKMHPYISLINKQTSTYSILSHERDSILNYKVKGWLLQNKKDSVTQLFRNFLDIQNEHGLKANITAEQWISLVYNPPVFDDYYTIGASHYSYITGYEYPVNVPDRYDSENNEAEKNTKDNIITTDKYGDKVILPRYYVSFKQLDYAYNKISRTWTSPFDLKYSIAYLYAALAFSLIIFSFRISTIRNWFIAVISTGIVGFILFAIVMSLRHVIRHTFYFDELILYLAIWLVILMVIYIVFFSVYKNKGSKKITSVFINIILWLSPCVLLIIYAILHEIYVDDRYYYEPCNTGICPWLKEFEGYIFFTNLVFTVLYMYLLTRIIKKWKGIAEA</sequence>
<protein>
    <submittedName>
        <fullName evidence="2">Uncharacterized protein</fullName>
    </submittedName>
</protein>
<feature type="transmembrane region" description="Helical" evidence="1">
    <location>
        <begin position="394"/>
        <end position="415"/>
    </location>
</feature>
<reference evidence="2 3" key="1">
    <citation type="submission" date="2024-06" db="EMBL/GenBank/DDBJ databases">
        <authorList>
            <person name="Kaempfer P."/>
            <person name="Viver T."/>
        </authorList>
    </citation>
    <scope>NUCLEOTIDE SEQUENCE [LARGE SCALE GENOMIC DNA]</scope>
    <source>
        <strain evidence="2 3">ST-75</strain>
    </source>
</reference>
<accession>A0ABW8Y9P6</accession>
<feature type="transmembrane region" description="Helical" evidence="1">
    <location>
        <begin position="21"/>
        <end position="38"/>
    </location>
</feature>
<keyword evidence="3" id="KW-1185">Reference proteome</keyword>
<feature type="transmembrane region" description="Helical" evidence="1">
    <location>
        <begin position="58"/>
        <end position="82"/>
    </location>
</feature>
<keyword evidence="1" id="KW-0472">Membrane</keyword>